<reference evidence="2" key="2">
    <citation type="submission" date="2020-09" db="EMBL/GenBank/DDBJ databases">
        <authorList>
            <person name="Sun Q."/>
            <person name="Zhou Y."/>
        </authorList>
    </citation>
    <scope>NUCLEOTIDE SEQUENCE</scope>
    <source>
        <strain evidence="2">CGMCC 1.12997</strain>
    </source>
</reference>
<evidence type="ECO:0008006" key="4">
    <source>
        <dbReference type="Google" id="ProtNLM"/>
    </source>
</evidence>
<dbReference type="EMBL" id="BMGT01000003">
    <property type="protein sequence ID" value="GGG81976.1"/>
    <property type="molecule type" value="Genomic_DNA"/>
</dbReference>
<evidence type="ECO:0000313" key="2">
    <source>
        <dbReference type="EMBL" id="GGG81976.1"/>
    </source>
</evidence>
<proteinExistence type="predicted"/>
<feature type="transmembrane region" description="Helical" evidence="1">
    <location>
        <begin position="98"/>
        <end position="120"/>
    </location>
</feature>
<dbReference type="AlphaFoldDB" id="A0A917HKD5"/>
<feature type="transmembrane region" description="Helical" evidence="1">
    <location>
        <begin position="172"/>
        <end position="191"/>
    </location>
</feature>
<reference evidence="2" key="1">
    <citation type="journal article" date="2014" name="Int. J. Syst. Evol. Microbiol.">
        <title>Complete genome sequence of Corynebacterium casei LMG S-19264T (=DSM 44701T), isolated from a smear-ripened cheese.</title>
        <authorList>
            <consortium name="US DOE Joint Genome Institute (JGI-PGF)"/>
            <person name="Walter F."/>
            <person name="Albersmeier A."/>
            <person name="Kalinowski J."/>
            <person name="Ruckert C."/>
        </authorList>
    </citation>
    <scope>NUCLEOTIDE SEQUENCE</scope>
    <source>
        <strain evidence="2">CGMCC 1.12997</strain>
    </source>
</reference>
<comment type="caution">
    <text evidence="2">The sequence shown here is derived from an EMBL/GenBank/DDBJ whole genome shotgun (WGS) entry which is preliminary data.</text>
</comment>
<evidence type="ECO:0000256" key="1">
    <source>
        <dbReference type="SAM" id="Phobius"/>
    </source>
</evidence>
<keyword evidence="1" id="KW-0812">Transmembrane</keyword>
<gene>
    <name evidence="2" type="ORF">GCM10011585_26840</name>
</gene>
<organism evidence="2 3">
    <name type="scientific">Edaphobacter dinghuensis</name>
    <dbReference type="NCBI Taxonomy" id="1560005"/>
    <lineage>
        <taxon>Bacteria</taxon>
        <taxon>Pseudomonadati</taxon>
        <taxon>Acidobacteriota</taxon>
        <taxon>Terriglobia</taxon>
        <taxon>Terriglobales</taxon>
        <taxon>Acidobacteriaceae</taxon>
        <taxon>Edaphobacter</taxon>
    </lineage>
</organism>
<accession>A0A917HKD5</accession>
<evidence type="ECO:0000313" key="3">
    <source>
        <dbReference type="Proteomes" id="UP000647241"/>
    </source>
</evidence>
<keyword evidence="3" id="KW-1185">Reference proteome</keyword>
<keyword evidence="1" id="KW-1133">Transmembrane helix</keyword>
<feature type="transmembrane region" description="Helical" evidence="1">
    <location>
        <begin position="140"/>
        <end position="160"/>
    </location>
</feature>
<name>A0A917HKD5_9BACT</name>
<feature type="transmembrane region" description="Helical" evidence="1">
    <location>
        <begin position="197"/>
        <end position="215"/>
    </location>
</feature>
<protein>
    <recommendedName>
        <fullName evidence="4">DUF4386 domain-containing protein</fullName>
    </recommendedName>
</protein>
<sequence length="235" mass="24584">MKQDAISIPEQRHAGPNLLLLTIVYAGLLIAGGSRLNAAFAIPHDSAEKAVAYIAQYGWTIKLGSFFELLSAIPLALFIATTVSRLRFLGVSAAGESIAFLGGIGATVMLVLSALANWSLTRPGIAEAGGALQALRAVSFAGAGPAFVILLGFFVAGVSLTASCYKFIPRWLMWLGIAVAVACELATLTVLTFKAGYFIPVGRFISIVWMIGVSLKLPSSLAAKKIDTVADPVAE</sequence>
<feature type="transmembrane region" description="Helical" evidence="1">
    <location>
        <begin position="65"/>
        <end position="86"/>
    </location>
</feature>
<keyword evidence="1" id="KW-0472">Membrane</keyword>
<dbReference type="RefSeq" id="WP_188554706.1">
    <property type="nucleotide sequence ID" value="NZ_BMGT01000003.1"/>
</dbReference>
<dbReference type="Proteomes" id="UP000647241">
    <property type="component" value="Unassembled WGS sequence"/>
</dbReference>